<reference evidence="1" key="2">
    <citation type="submission" date="2019-01" db="UniProtKB">
        <authorList>
            <consortium name="EnsemblPlants"/>
        </authorList>
    </citation>
    <scope>IDENTIFICATION</scope>
    <source>
        <strain evidence="1">cv. Heinz 1706</strain>
    </source>
</reference>
<evidence type="ECO:0000313" key="2">
    <source>
        <dbReference type="Proteomes" id="UP000004994"/>
    </source>
</evidence>
<organism evidence="1">
    <name type="scientific">Solanum lycopersicum</name>
    <name type="common">Tomato</name>
    <name type="synonym">Lycopersicon esculentum</name>
    <dbReference type="NCBI Taxonomy" id="4081"/>
    <lineage>
        <taxon>Eukaryota</taxon>
        <taxon>Viridiplantae</taxon>
        <taxon>Streptophyta</taxon>
        <taxon>Embryophyta</taxon>
        <taxon>Tracheophyta</taxon>
        <taxon>Spermatophyta</taxon>
        <taxon>Magnoliopsida</taxon>
        <taxon>eudicotyledons</taxon>
        <taxon>Gunneridae</taxon>
        <taxon>Pentapetalae</taxon>
        <taxon>asterids</taxon>
        <taxon>lamiids</taxon>
        <taxon>Solanales</taxon>
        <taxon>Solanaceae</taxon>
        <taxon>Solanoideae</taxon>
        <taxon>Solaneae</taxon>
        <taxon>Solanum</taxon>
        <taxon>Solanum subgen. Lycopersicon</taxon>
    </lineage>
</organism>
<keyword evidence="2" id="KW-1185">Reference proteome</keyword>
<protein>
    <submittedName>
        <fullName evidence="1">Uncharacterized protein</fullName>
    </submittedName>
</protein>
<name>A0A3Q7GH78_SOLLC</name>
<dbReference type="Proteomes" id="UP000004994">
    <property type="component" value="Chromosome 5"/>
</dbReference>
<dbReference type="EnsemblPlants" id="Solyc05g044500.1.1">
    <property type="protein sequence ID" value="Solyc05g044500.1.1.1"/>
    <property type="gene ID" value="Solyc05g044500.1"/>
</dbReference>
<dbReference type="Gramene" id="Solyc05g044500.1.1">
    <property type="protein sequence ID" value="Solyc05g044500.1.1.1"/>
    <property type="gene ID" value="Solyc05g044500.1"/>
</dbReference>
<reference evidence="1" key="1">
    <citation type="journal article" date="2012" name="Nature">
        <title>The tomato genome sequence provides insights into fleshy fruit evolution.</title>
        <authorList>
            <consortium name="Tomato Genome Consortium"/>
        </authorList>
    </citation>
    <scope>NUCLEOTIDE SEQUENCE [LARGE SCALE GENOMIC DNA]</scope>
    <source>
        <strain evidence="1">cv. Heinz 1706</strain>
    </source>
</reference>
<dbReference type="PaxDb" id="4081-Solyc05g044500.1.1"/>
<evidence type="ECO:0000313" key="1">
    <source>
        <dbReference type="EnsemblPlants" id="Solyc05g044500.1.1.1"/>
    </source>
</evidence>
<dbReference type="InParanoid" id="A0A3Q7GH78"/>
<accession>A0A3Q7GH78</accession>
<sequence>MTTDMRQDLCTLQARSHTQSWVTRSNFWPQIFRLLACISHMRWQLLAICGSSTM</sequence>
<dbReference type="AlphaFoldDB" id="A0A3Q7GH78"/>
<proteinExistence type="predicted"/>